<dbReference type="AlphaFoldDB" id="A0A3S4SVL9"/>
<evidence type="ECO:0000313" key="4">
    <source>
        <dbReference type="Proteomes" id="UP000282551"/>
    </source>
</evidence>
<reference evidence="3 4" key="1">
    <citation type="submission" date="2018-12" db="EMBL/GenBank/DDBJ databases">
        <authorList>
            <consortium name="Pathogen Informatics"/>
        </authorList>
    </citation>
    <scope>NUCLEOTIDE SEQUENCE [LARGE SCALE GENOMIC DNA]</scope>
    <source>
        <strain evidence="3 4">NCTC10485</strain>
    </source>
</reference>
<feature type="chain" id="PRO_5018616393" evidence="2">
    <location>
        <begin position="31"/>
        <end position="160"/>
    </location>
</feature>
<keyword evidence="3" id="KW-0808">Transferase</keyword>
<organism evidence="3 4">
    <name type="scientific">Mycolicibacterium chitae</name>
    <name type="common">Mycobacterium chitae</name>
    <dbReference type="NCBI Taxonomy" id="1792"/>
    <lineage>
        <taxon>Bacteria</taxon>
        <taxon>Bacillati</taxon>
        <taxon>Actinomycetota</taxon>
        <taxon>Actinomycetes</taxon>
        <taxon>Mycobacteriales</taxon>
        <taxon>Mycobacteriaceae</taxon>
        <taxon>Mycolicibacterium</taxon>
    </lineage>
</organism>
<sequence>MSAFRFSPRLGAAAAGCAALLAIGAPTVAAAPATDAQGYVDSTARCAAPSTVVEFGSTDKSRVAVCKSAKGEYQYRGVRLRDGAKMILPAKLADDGAFIAENYGIEYTVAAKSLIISEGDRVLREEPWTDFHTAGAAASAPTTAAPPSDPLPAEVGGSSN</sequence>
<evidence type="ECO:0000256" key="1">
    <source>
        <dbReference type="SAM" id="MobiDB-lite"/>
    </source>
</evidence>
<protein>
    <submittedName>
        <fullName evidence="3">Protein kinase</fullName>
    </submittedName>
</protein>
<keyword evidence="2" id="KW-0732">Signal</keyword>
<feature type="region of interest" description="Disordered" evidence="1">
    <location>
        <begin position="133"/>
        <end position="160"/>
    </location>
</feature>
<keyword evidence="3" id="KW-0418">Kinase</keyword>
<dbReference type="RefSeq" id="WP_126331995.1">
    <property type="nucleotide sequence ID" value="NZ_AP022604.1"/>
</dbReference>
<accession>A0A3S4SVL9</accession>
<name>A0A3S4SVL9_MYCCI</name>
<gene>
    <name evidence="3" type="ORF">NCTC10485_00147</name>
</gene>
<evidence type="ECO:0000313" key="3">
    <source>
        <dbReference type="EMBL" id="VEG44388.1"/>
    </source>
</evidence>
<feature type="compositionally biased region" description="Low complexity" evidence="1">
    <location>
        <begin position="133"/>
        <end position="146"/>
    </location>
</feature>
<feature type="signal peptide" evidence="2">
    <location>
        <begin position="1"/>
        <end position="30"/>
    </location>
</feature>
<dbReference type="OrthoDB" id="4629248at2"/>
<dbReference type="EMBL" id="LR134355">
    <property type="protein sequence ID" value="VEG44388.1"/>
    <property type="molecule type" value="Genomic_DNA"/>
</dbReference>
<keyword evidence="4" id="KW-1185">Reference proteome</keyword>
<proteinExistence type="predicted"/>
<dbReference type="Proteomes" id="UP000282551">
    <property type="component" value="Chromosome"/>
</dbReference>
<dbReference type="GO" id="GO:0016301">
    <property type="term" value="F:kinase activity"/>
    <property type="evidence" value="ECO:0007669"/>
    <property type="project" value="UniProtKB-KW"/>
</dbReference>
<evidence type="ECO:0000256" key="2">
    <source>
        <dbReference type="SAM" id="SignalP"/>
    </source>
</evidence>